<comment type="cofactor">
    <cofactor evidence="9">
        <name>Mg(2+)</name>
        <dbReference type="ChEBI" id="CHEBI:18420"/>
    </cofactor>
</comment>
<gene>
    <name evidence="12" type="ORF">GMARGA_LOCUS21064</name>
</gene>
<keyword evidence="4 9" id="KW-0347">Helicase</keyword>
<dbReference type="EC" id="5.6.2.3" evidence="9"/>
<evidence type="ECO:0000313" key="13">
    <source>
        <dbReference type="Proteomes" id="UP000789901"/>
    </source>
</evidence>
<organism evidence="12 13">
    <name type="scientific">Gigaspora margarita</name>
    <dbReference type="NCBI Taxonomy" id="4874"/>
    <lineage>
        <taxon>Eukaryota</taxon>
        <taxon>Fungi</taxon>
        <taxon>Fungi incertae sedis</taxon>
        <taxon>Mucoromycota</taxon>
        <taxon>Glomeromycotina</taxon>
        <taxon>Glomeromycetes</taxon>
        <taxon>Diversisporales</taxon>
        <taxon>Gigasporaceae</taxon>
        <taxon>Gigaspora</taxon>
    </lineage>
</organism>
<dbReference type="InterPro" id="IPR049163">
    <property type="entry name" value="Pif1-like_2B_dom"/>
</dbReference>
<feature type="compositionally biased region" description="Basic residues" evidence="10">
    <location>
        <begin position="247"/>
        <end position="264"/>
    </location>
</feature>
<dbReference type="Pfam" id="PF04404">
    <property type="entry name" value="ERF"/>
    <property type="match status" value="1"/>
</dbReference>
<feature type="region of interest" description="Disordered" evidence="10">
    <location>
        <begin position="243"/>
        <end position="277"/>
    </location>
</feature>
<keyword evidence="13" id="KW-1185">Reference proteome</keyword>
<feature type="non-terminal residue" evidence="12">
    <location>
        <position position="1434"/>
    </location>
</feature>
<keyword evidence="3 9" id="KW-0378">Hydrolase</keyword>
<keyword evidence="1 9" id="KW-0547">Nucleotide-binding</keyword>
<dbReference type="Gene3D" id="3.40.50.300">
    <property type="entry name" value="P-loop containing nucleotide triphosphate hydrolases"/>
    <property type="match status" value="1"/>
</dbReference>
<dbReference type="SMART" id="SM00382">
    <property type="entry name" value="AAA"/>
    <property type="match status" value="1"/>
</dbReference>
<dbReference type="InterPro" id="IPR007499">
    <property type="entry name" value="ERF_bacteria_virus"/>
</dbReference>
<evidence type="ECO:0000256" key="7">
    <source>
        <dbReference type="ARBA" id="ARBA00023204"/>
    </source>
</evidence>
<keyword evidence="2 9" id="KW-0227">DNA damage</keyword>
<comment type="caution">
    <text evidence="12">The sequence shown here is derived from an EMBL/GenBank/DDBJ whole genome shotgun (WGS) entry which is preliminary data.</text>
</comment>
<evidence type="ECO:0000256" key="1">
    <source>
        <dbReference type="ARBA" id="ARBA00022741"/>
    </source>
</evidence>
<dbReference type="Pfam" id="PF05970">
    <property type="entry name" value="PIF1"/>
    <property type="match status" value="1"/>
</dbReference>
<comment type="similarity">
    <text evidence="9">Belongs to the helicase family.</text>
</comment>
<dbReference type="InterPro" id="IPR010285">
    <property type="entry name" value="DNA_helicase_pif1-like_DEAD"/>
</dbReference>
<dbReference type="Pfam" id="PF21530">
    <property type="entry name" value="Pif1_2B_dom"/>
    <property type="match status" value="1"/>
</dbReference>
<protein>
    <recommendedName>
        <fullName evidence="9">ATP-dependent DNA helicase</fullName>
        <ecNumber evidence="9">5.6.2.3</ecNumber>
    </recommendedName>
</protein>
<dbReference type="PANTHER" id="PTHR47642">
    <property type="entry name" value="ATP-DEPENDENT DNA HELICASE"/>
    <property type="match status" value="1"/>
</dbReference>
<evidence type="ECO:0000256" key="2">
    <source>
        <dbReference type="ARBA" id="ARBA00022763"/>
    </source>
</evidence>
<evidence type="ECO:0000256" key="3">
    <source>
        <dbReference type="ARBA" id="ARBA00022801"/>
    </source>
</evidence>
<dbReference type="InterPro" id="IPR051055">
    <property type="entry name" value="PIF1_helicase"/>
</dbReference>
<evidence type="ECO:0000256" key="9">
    <source>
        <dbReference type="RuleBase" id="RU363044"/>
    </source>
</evidence>
<dbReference type="SUPFAM" id="SSF52540">
    <property type="entry name" value="P-loop containing nucleoside triphosphate hydrolases"/>
    <property type="match status" value="2"/>
</dbReference>
<keyword evidence="8" id="KW-0413">Isomerase</keyword>
<keyword evidence="7 9" id="KW-0234">DNA repair</keyword>
<evidence type="ECO:0000256" key="5">
    <source>
        <dbReference type="ARBA" id="ARBA00022840"/>
    </source>
</evidence>
<accession>A0ABN7VQP8</accession>
<evidence type="ECO:0000256" key="8">
    <source>
        <dbReference type="ARBA" id="ARBA00023235"/>
    </source>
</evidence>
<feature type="domain" description="AAA+ ATPase" evidence="11">
    <location>
        <begin position="301"/>
        <end position="501"/>
    </location>
</feature>
<keyword evidence="5 9" id="KW-0067">ATP-binding</keyword>
<evidence type="ECO:0000259" key="11">
    <source>
        <dbReference type="SMART" id="SM00382"/>
    </source>
</evidence>
<evidence type="ECO:0000313" key="12">
    <source>
        <dbReference type="EMBL" id="CAG8789824.1"/>
    </source>
</evidence>
<dbReference type="EMBL" id="CAJVQB010019079">
    <property type="protein sequence ID" value="CAG8789824.1"/>
    <property type="molecule type" value="Genomic_DNA"/>
</dbReference>
<dbReference type="InterPro" id="IPR027417">
    <property type="entry name" value="P-loop_NTPase"/>
</dbReference>
<dbReference type="Proteomes" id="UP000789901">
    <property type="component" value="Unassembled WGS sequence"/>
</dbReference>
<keyword evidence="6" id="KW-0238">DNA-binding</keyword>
<evidence type="ECO:0000256" key="6">
    <source>
        <dbReference type="ARBA" id="ARBA00023125"/>
    </source>
</evidence>
<evidence type="ECO:0000256" key="4">
    <source>
        <dbReference type="ARBA" id="ARBA00022806"/>
    </source>
</evidence>
<sequence>MPTTNIYQKLQIVQDKIGQIAKTRENKLQHYKYVGEYDILKELRPLLKEQNLTLTFDDSDEEIKIQEKGKEWMVWFRKQAILTNAEKPEEQITWSADTYTVKYFLQKFFLIPTDDNLDPDANEVEQLYQLYQEKIDPKSPDETTFFQIFDKILSSGKYSATGSTNADNLKSRMTLLKKDDFARVMNYLEKGESHKENLQSAGRKNRWATNKGEYIKKHGKESWDQEAKRRKDAKRYQIEKLKDKLNPRRVKERNKNRRKRRRKAVNKELESNPNPLNLAENLATDPVLNSEQELIKKLVLKGQSLCFTGSAGTGKSFLLRHLITLLQKKYGSNKVGVTSLTGTGASIIGGTTLASYFGLKNDSHLDEDILFKRIISPNFEHAYRNWRRTKVLIIDEISMLDGELFDKLESLSDFCQLPPINAGAKYCFEAQSWSRCVPHIINLTQIYRQKDGWFISYLEDIRLGWLSEQQDGIKPISLFATNQEVNGINEQELKKIHEPPHFFPTHDWEQNPGQLAELTKNCLAVDNLQLKVGTQVMLIFNWHEVKLVNGSQGVVTKFTNNGYPVVKFTDGQDQGQTIERLKVDLSKCFTAGQKSKGLLSVFEYKQKLNDTNEIYPPVGNTEPSRTSSKVNDQKIPKKNTEIKDKDGKIIDKPEIEILDEKRLELDNQIQTLDQEIRTGKGKTEKAQNVYKGYKYLKRRRDDLRDNSDAKMNNHFGKDVGATGKDNLYQLTVNSTNHEITEEQIISVIAQICKGLSTIDQAEFVSKFNVWDTDATNRTNMNNALTRLIADGKEVRGVANKHKTSDGKKNNKTLAETLTKDNTHFETIPIYGKEDDFGIKINPATQHLYKSTIDDKPNKVVDFSVKGGIGANAPTTNVVPNQDLFNNLRTNITTWDENTKTWQFDGTTYCGLEFTGNLESVNEVLDELKVQKDLEVQEVVLTNREIGKKQFEKSRKETERNNLDTKIQQLITDEITAKQTTLTNYKITDGFEDKTGETNGKDNRRTSDDLTKIKELLEDIRFLENADTSQNSSNDDENTVYSKLEALVNDFQKSKIFKFITVEGTTKKLIKFTDKQQAEFNAIKIASGQKEDPTDTLTTYQTKLKTLNPLLDETQVLSDGKLNDKFKEVMIKKDVELTDLAQLFKKKKAKEIITMIRRWEYDQETDNDKKSKTVKIIKMNMSKKPKDADPTDEEITTGLYKLAVGEYSQKRGIATITAVVIAVAYYFLHQKCPKCGIITYFANKKQHDEMWLGVCVVCALTGDNLYELEEGDYEVENKSQIVKELREILNNQPTLDSELLNLSTPLCLAELLTKLLGINEVQAGKIIYDACIGVGALSSKVDTNKHVLIGDDKELEYLKLAQANNLDAILFNHDTFACQKTVPCYEHLISQKRENQLDEQEIKREYDRINTLNLSDEQIKEMLEKQESELRQKCL</sequence>
<feature type="compositionally biased region" description="Polar residues" evidence="10">
    <location>
        <begin position="621"/>
        <end position="630"/>
    </location>
</feature>
<name>A0ABN7VQP8_GIGMA</name>
<dbReference type="PANTHER" id="PTHR47642:SF5">
    <property type="entry name" value="ATP-DEPENDENT DNA HELICASE"/>
    <property type="match status" value="1"/>
</dbReference>
<proteinExistence type="inferred from homology"/>
<feature type="region of interest" description="Disordered" evidence="10">
    <location>
        <begin position="193"/>
        <end position="213"/>
    </location>
</feature>
<dbReference type="InterPro" id="IPR003593">
    <property type="entry name" value="AAA+_ATPase"/>
</dbReference>
<comment type="catalytic activity">
    <reaction evidence="9">
        <text>ATP + H2O = ADP + phosphate + H(+)</text>
        <dbReference type="Rhea" id="RHEA:13065"/>
        <dbReference type="ChEBI" id="CHEBI:15377"/>
        <dbReference type="ChEBI" id="CHEBI:15378"/>
        <dbReference type="ChEBI" id="CHEBI:30616"/>
        <dbReference type="ChEBI" id="CHEBI:43474"/>
        <dbReference type="ChEBI" id="CHEBI:456216"/>
        <dbReference type="EC" id="5.6.2.3"/>
    </reaction>
</comment>
<evidence type="ECO:0000256" key="10">
    <source>
        <dbReference type="SAM" id="MobiDB-lite"/>
    </source>
</evidence>
<keyword evidence="9" id="KW-0233">DNA recombination</keyword>
<reference evidence="12 13" key="1">
    <citation type="submission" date="2021-06" db="EMBL/GenBank/DDBJ databases">
        <authorList>
            <person name="Kallberg Y."/>
            <person name="Tangrot J."/>
            <person name="Rosling A."/>
        </authorList>
    </citation>
    <scope>NUCLEOTIDE SEQUENCE [LARGE SCALE GENOMIC DNA]</scope>
    <source>
        <strain evidence="12 13">120-4 pot B 10/14</strain>
    </source>
</reference>
<feature type="region of interest" description="Disordered" evidence="10">
    <location>
        <begin position="613"/>
        <end position="633"/>
    </location>
</feature>